<feature type="compositionally biased region" description="Polar residues" evidence="1">
    <location>
        <begin position="1"/>
        <end position="20"/>
    </location>
</feature>
<feature type="region of interest" description="Disordered" evidence="1">
    <location>
        <begin position="1"/>
        <end position="75"/>
    </location>
</feature>
<proteinExistence type="predicted"/>
<feature type="compositionally biased region" description="Basic and acidic residues" evidence="1">
    <location>
        <begin position="48"/>
        <end position="62"/>
    </location>
</feature>
<reference evidence="2" key="1">
    <citation type="journal article" date="2020" name="Stud. Mycol.">
        <title>101 Dothideomycetes genomes: a test case for predicting lifestyles and emergence of pathogens.</title>
        <authorList>
            <person name="Haridas S."/>
            <person name="Albert R."/>
            <person name="Binder M."/>
            <person name="Bloem J."/>
            <person name="Labutti K."/>
            <person name="Salamov A."/>
            <person name="Andreopoulos B."/>
            <person name="Baker S."/>
            <person name="Barry K."/>
            <person name="Bills G."/>
            <person name="Bluhm B."/>
            <person name="Cannon C."/>
            <person name="Castanera R."/>
            <person name="Culley D."/>
            <person name="Daum C."/>
            <person name="Ezra D."/>
            <person name="Gonzalez J."/>
            <person name="Henrissat B."/>
            <person name="Kuo A."/>
            <person name="Liang C."/>
            <person name="Lipzen A."/>
            <person name="Lutzoni F."/>
            <person name="Magnuson J."/>
            <person name="Mondo S."/>
            <person name="Nolan M."/>
            <person name="Ohm R."/>
            <person name="Pangilinan J."/>
            <person name="Park H.-J."/>
            <person name="Ramirez L."/>
            <person name="Alfaro M."/>
            <person name="Sun H."/>
            <person name="Tritt A."/>
            <person name="Yoshinaga Y."/>
            <person name="Zwiers L.-H."/>
            <person name="Turgeon B."/>
            <person name="Goodwin S."/>
            <person name="Spatafora J."/>
            <person name="Crous P."/>
            <person name="Grigoriev I."/>
        </authorList>
    </citation>
    <scope>NUCLEOTIDE SEQUENCE</scope>
    <source>
        <strain evidence="2">CBS 130266</strain>
    </source>
</reference>
<feature type="region of interest" description="Disordered" evidence="1">
    <location>
        <begin position="453"/>
        <end position="495"/>
    </location>
</feature>
<gene>
    <name evidence="2" type="ORF">EJ08DRAFT_661038</name>
</gene>
<comment type="caution">
    <text evidence="2">The sequence shown here is derived from an EMBL/GenBank/DDBJ whole genome shotgun (WGS) entry which is preliminary data.</text>
</comment>
<feature type="compositionally biased region" description="Basic and acidic residues" evidence="1">
    <location>
        <begin position="466"/>
        <end position="483"/>
    </location>
</feature>
<dbReference type="AlphaFoldDB" id="A0A9P4TYX6"/>
<name>A0A9P4TYX6_9PEZI</name>
<feature type="compositionally biased region" description="Basic and acidic residues" evidence="1">
    <location>
        <begin position="22"/>
        <end position="38"/>
    </location>
</feature>
<evidence type="ECO:0000313" key="2">
    <source>
        <dbReference type="EMBL" id="KAF2430312.1"/>
    </source>
</evidence>
<organism evidence="2 3">
    <name type="scientific">Tothia fuscella</name>
    <dbReference type="NCBI Taxonomy" id="1048955"/>
    <lineage>
        <taxon>Eukaryota</taxon>
        <taxon>Fungi</taxon>
        <taxon>Dikarya</taxon>
        <taxon>Ascomycota</taxon>
        <taxon>Pezizomycotina</taxon>
        <taxon>Dothideomycetes</taxon>
        <taxon>Pleosporomycetidae</taxon>
        <taxon>Venturiales</taxon>
        <taxon>Cylindrosympodiaceae</taxon>
        <taxon>Tothia</taxon>
    </lineage>
</organism>
<evidence type="ECO:0000313" key="3">
    <source>
        <dbReference type="Proteomes" id="UP000800235"/>
    </source>
</evidence>
<feature type="compositionally biased region" description="Polar residues" evidence="1">
    <location>
        <begin position="453"/>
        <end position="465"/>
    </location>
</feature>
<evidence type="ECO:0000256" key="1">
    <source>
        <dbReference type="SAM" id="MobiDB-lite"/>
    </source>
</evidence>
<sequence>MADPSTVNTTSAAVQQSSALEGQERLEYLRRRDSENHDTNAGNPALPGDEHFTNSSREEKVSIRPTSPVSRPAYEPITPPEYRCMEHYHDNIRGGLQDIRPCENLNFHQTHYVCNVCIYFRRGDYLPDPTGLYTDHSKHMRRMGALLRVCGKCSTDIIKEFGTAYSACNCPMRYGREEAWLCMECEEPVLFQTYIAMDAFERYGKDVIGLDAGRPLCPCCRTEVEVPTSVFVCAHCEGLLIIGNGERIRRPHADDPPFELPVWASRALTHHAPPEEESIAPEEIVPATGADARAPIPENSQSEPDYAASDTNFLEDPRFANQWNFPRNPTPHVRPDDESNPTLRISSDLVDVSLEELLGLKRQILEQTYQEGNDPHLRRMKYGRLRGQYNSRSVEEAIKEKLTPMTLRELLDFKEEMLSGAQNSRWMAPRVKLDPVEDRIDEEMRKIAHQLETMTPSTSSASQVHDSAESDERAVSGENREIDNEMVEGAMEVDE</sequence>
<dbReference type="Proteomes" id="UP000800235">
    <property type="component" value="Unassembled WGS sequence"/>
</dbReference>
<protein>
    <submittedName>
        <fullName evidence="2">Uncharacterized protein</fullName>
    </submittedName>
</protein>
<keyword evidence="3" id="KW-1185">Reference proteome</keyword>
<accession>A0A9P4TYX6</accession>
<dbReference type="EMBL" id="MU007040">
    <property type="protein sequence ID" value="KAF2430312.1"/>
    <property type="molecule type" value="Genomic_DNA"/>
</dbReference>